<feature type="compositionally biased region" description="Acidic residues" evidence="1">
    <location>
        <begin position="718"/>
        <end position="729"/>
    </location>
</feature>
<evidence type="ECO:0000259" key="2">
    <source>
        <dbReference type="SMART" id="SM00976"/>
    </source>
</evidence>
<feature type="compositionally biased region" description="Polar residues" evidence="1">
    <location>
        <begin position="1246"/>
        <end position="1258"/>
    </location>
</feature>
<feature type="compositionally biased region" description="Basic and acidic residues" evidence="1">
    <location>
        <begin position="897"/>
        <end position="906"/>
    </location>
</feature>
<feature type="compositionally biased region" description="Low complexity" evidence="1">
    <location>
        <begin position="311"/>
        <end position="320"/>
    </location>
</feature>
<feature type="compositionally biased region" description="Low complexity" evidence="1">
    <location>
        <begin position="887"/>
        <end position="896"/>
    </location>
</feature>
<evidence type="ECO:0000313" key="3">
    <source>
        <dbReference type="EMBL" id="KAK4501753.1"/>
    </source>
</evidence>
<keyword evidence="4" id="KW-1185">Reference proteome</keyword>
<feature type="compositionally biased region" description="Low complexity" evidence="1">
    <location>
        <begin position="331"/>
        <end position="340"/>
    </location>
</feature>
<evidence type="ECO:0000256" key="1">
    <source>
        <dbReference type="SAM" id="MobiDB-lite"/>
    </source>
</evidence>
<feature type="region of interest" description="Disordered" evidence="1">
    <location>
        <begin position="812"/>
        <end position="974"/>
    </location>
</feature>
<feature type="compositionally biased region" description="Low complexity" evidence="1">
    <location>
        <begin position="1383"/>
        <end position="1396"/>
    </location>
</feature>
<feature type="compositionally biased region" description="Polar residues" evidence="1">
    <location>
        <begin position="1341"/>
        <end position="1354"/>
    </location>
</feature>
<feature type="compositionally biased region" description="Acidic residues" evidence="1">
    <location>
        <begin position="1453"/>
        <end position="1462"/>
    </location>
</feature>
<feature type="compositionally biased region" description="Polar residues" evidence="1">
    <location>
        <begin position="1473"/>
        <end position="1485"/>
    </location>
</feature>
<feature type="compositionally biased region" description="Basic and acidic residues" evidence="1">
    <location>
        <begin position="501"/>
        <end position="510"/>
    </location>
</feature>
<feature type="region of interest" description="Disordered" evidence="1">
    <location>
        <begin position="1115"/>
        <end position="1155"/>
    </location>
</feature>
<gene>
    <name evidence="3" type="ORF">PRZ48_007562</name>
</gene>
<feature type="region of interest" description="Disordered" evidence="1">
    <location>
        <begin position="125"/>
        <end position="154"/>
    </location>
</feature>
<name>A0ABR0EKK8_ZASCE</name>
<reference evidence="3 4" key="1">
    <citation type="journal article" date="2023" name="G3 (Bethesda)">
        <title>A chromosome-level genome assembly of Zasmidium syzygii isolated from banana leaves.</title>
        <authorList>
            <person name="van Westerhoven A.C."/>
            <person name="Mehrabi R."/>
            <person name="Talebi R."/>
            <person name="Steentjes M.B.F."/>
            <person name="Corcolon B."/>
            <person name="Chong P.A."/>
            <person name="Kema G.H.J."/>
            <person name="Seidl M.F."/>
        </authorList>
    </citation>
    <scope>NUCLEOTIDE SEQUENCE [LARGE SCALE GENOMIC DNA]</scope>
    <source>
        <strain evidence="3 4">P124</strain>
    </source>
</reference>
<feature type="region of interest" description="Disordered" evidence="1">
    <location>
        <begin position="497"/>
        <end position="750"/>
    </location>
</feature>
<dbReference type="EMBL" id="JAXOVC010000005">
    <property type="protein sequence ID" value="KAK4501753.1"/>
    <property type="molecule type" value="Genomic_DNA"/>
</dbReference>
<feature type="region of interest" description="Disordered" evidence="1">
    <location>
        <begin position="1187"/>
        <end position="1512"/>
    </location>
</feature>
<dbReference type="Proteomes" id="UP001305779">
    <property type="component" value="Unassembled WGS sequence"/>
</dbReference>
<feature type="compositionally biased region" description="Polar residues" evidence="1">
    <location>
        <begin position="926"/>
        <end position="956"/>
    </location>
</feature>
<sequence>MEATTIPINALSPSEAPPASKSIRAIVSLLWPYSSSTKQCALLLADPDFRLRNRKGQVRVRFTGPSAEAIAKGRIGIGDELVLELRGAQWTGEQTRVATPGKSVEGELVYGGQLALKVSKKANGEESGVRIQVNESTPPPEQPEKPISNGNHATPARAAPLWMRMSMGADVTPIYSSPAFVKRSRLSADKTSWDPFADVEKELEDDAGPRKRQRISFGGVKRWRHTERTPSPEKEEPSVMEIDADEEQSIGGQEVQTAVEHSEDATKQDVPAAKSSPAEIDQSPSRSSGLPTMPPPPLPRLQLPSNTSFSQTQQDQQNQNADDDGPSTPKLHPVPSSALPLPSPFPTEASQVHFGNQAFASTVSNSALDALVEAADVAREREAQNQTDSQPEQSVAQEMLDVITDVPEFEQAGSQPDQPLVLSSSPAASLASTAEIVRDEESFDQRPNVDVADAQQSMSRDVQPHDQAQHTVPEYLSDTEEDEDMYYDHMRRRFPSVTESGRVRIDHQEEGYYDELSQLHEDDAEEVIDADDMGEEPPSEESDEEESDEDVDDQEDSEEEVVEISETPHDPVANLEVAVEEQAEGPLPINTKKQSIPDPEPSPPINAIEALTEAREELRKENRETLKTPARPPAGLFGFDGAANDTPFQPKSTPQSEKERVMAKTFSSLFGFKASPSPELPKQQQMQTPTPAVPAGQSFQSAEKKIEAASVPVAGTDTEAEVEEEEEHDMPDVANDHTTQTLPATDHIDPPHASVKEAAEAVEETGDSLQATDVNDGSLLSVVHADEHARDHAKHGGIDQTSFDADLVEQSLEKDEMPVVNETPQVDVEMEDVHEDPLPDGVPINQELGEAIAPERHEEPPASSAPRPTQVTVVDLGDSSDEDEEPAQAVADQAEQQESRLERDEPSYPDLTQQRMPAPSLYTRDPPSQSGHRQITQDSQGSALQSDMLDTTQTTVDRSEIATPIAEEHDTVIADTSQENAPWLERDQQDGFFAEQIQNQEFEGAAMPQLTQQTTATVNDPYHYFSFQSATSVATDNSDNIPPTAVQSFVKEEQQIESAPDDQTPPREFEFAPHDAALLIDPALAIPDTLDRTQSAVGQSMEEPAHDDMIMDVEPAPVPGPKLSQSVEEVSSPMEVDSAQVSSFAQQAQAPEPVQLNSSFERRLSEEIALERQPASTTIQVTETIVESRADESEDAAEQTLSRSEQASHQALPISPEDSQHRLESQGFETQIPYIRVSNELPPTPQLTQGDSRTNNELQVEAEEADEVAPHEPSTPPRTRRAQKAASEALESPAKKTPVRRSPRKTQEDAGDVAKPSQESSHDSEQPQVTASQRRRRSVQIDPNHTLLSPTQKTPVRRSPRKSHAPTETLDKVAEREEEEDIASQASFQQSSFTSTEKGSVRRSPRKSQAETQTSDRASQDMEVVTPAKRSGRQPTSKEKTQSTNSDMKTDEAMEESEDMEDTISVTPPVKASSRQSAKKAQTQVESREDKESTAAQRAVPPKTPTTSRKSFTTRLGHVPAAIADWFSPRRSTRQETEAEDTTVDEPTTLKRQKSSGFSTSLSYFIPLSNLDEKLGPASQYQTDNTVDILAVVTDETKVPERAKSGPKDYFTIFRITDSSLPDGETTRVEVFRHWHSVLPKAQVGDVILLRAFAVKTRKRQPYLISTDSSAWCVWRYAEIEGEGDSAEKHVPVTRKRGASFSATSGAREEVRGPPVELGEEERGRVAELRKWWKGLHKKNGDQEDVELASPRSTRTTRSQKL</sequence>
<feature type="compositionally biased region" description="Low complexity" evidence="1">
    <location>
        <begin position="1138"/>
        <end position="1150"/>
    </location>
</feature>
<dbReference type="Pfam" id="PF02765">
    <property type="entry name" value="POT1"/>
    <property type="match status" value="1"/>
</dbReference>
<dbReference type="InterPro" id="IPR012340">
    <property type="entry name" value="NA-bd_OB-fold"/>
</dbReference>
<dbReference type="SMART" id="SM00976">
    <property type="entry name" value="Telo_bind"/>
    <property type="match status" value="1"/>
</dbReference>
<organism evidence="3 4">
    <name type="scientific">Zasmidium cellare</name>
    <name type="common">Wine cellar mold</name>
    <name type="synonym">Racodium cellare</name>
    <dbReference type="NCBI Taxonomy" id="395010"/>
    <lineage>
        <taxon>Eukaryota</taxon>
        <taxon>Fungi</taxon>
        <taxon>Dikarya</taxon>
        <taxon>Ascomycota</taxon>
        <taxon>Pezizomycotina</taxon>
        <taxon>Dothideomycetes</taxon>
        <taxon>Dothideomycetidae</taxon>
        <taxon>Mycosphaerellales</taxon>
        <taxon>Mycosphaerellaceae</taxon>
        <taxon>Zasmidium</taxon>
    </lineage>
</organism>
<feature type="compositionally biased region" description="Polar residues" evidence="1">
    <location>
        <begin position="646"/>
        <end position="655"/>
    </location>
</feature>
<feature type="compositionally biased region" description="Basic and acidic residues" evidence="1">
    <location>
        <begin position="612"/>
        <end position="626"/>
    </location>
</feature>
<feature type="compositionally biased region" description="Basic and acidic residues" evidence="1">
    <location>
        <begin position="226"/>
        <end position="237"/>
    </location>
</feature>
<feature type="region of interest" description="Disordered" evidence="1">
    <location>
        <begin position="203"/>
        <end position="349"/>
    </location>
</feature>
<feature type="compositionally biased region" description="Basic residues" evidence="1">
    <location>
        <begin position="1355"/>
        <end position="1364"/>
    </location>
</feature>
<feature type="region of interest" description="Disordered" evidence="1">
    <location>
        <begin position="378"/>
        <end position="482"/>
    </location>
</feature>
<feature type="region of interest" description="Disordered" evidence="1">
    <location>
        <begin position="1697"/>
        <end position="1723"/>
    </location>
</feature>
<dbReference type="InterPro" id="IPR011564">
    <property type="entry name" value="Telomer_end-bd_POT1/Cdc13"/>
</dbReference>
<dbReference type="CDD" id="cd04497">
    <property type="entry name" value="hPOT1_OB1_like"/>
    <property type="match status" value="1"/>
</dbReference>
<feature type="compositionally biased region" description="Polar residues" evidence="1">
    <location>
        <begin position="1751"/>
        <end position="1762"/>
    </location>
</feature>
<feature type="compositionally biased region" description="Polar residues" evidence="1">
    <location>
        <begin position="384"/>
        <end position="396"/>
    </location>
</feature>
<feature type="compositionally biased region" description="Low complexity" evidence="1">
    <location>
        <begin position="419"/>
        <end position="432"/>
    </location>
</feature>
<accession>A0ABR0EKK8</accession>
<feature type="region of interest" description="Disordered" evidence="1">
    <location>
        <begin position="1530"/>
        <end position="1555"/>
    </location>
</feature>
<protein>
    <recommendedName>
        <fullName evidence="2">Telomeric single stranded DNA binding POT1/Cdc13 domain-containing protein</fullName>
    </recommendedName>
</protein>
<feature type="compositionally biased region" description="Polar residues" evidence="1">
    <location>
        <begin position="1199"/>
        <end position="1209"/>
    </location>
</feature>
<dbReference type="SUPFAM" id="SSF50249">
    <property type="entry name" value="Nucleic acid-binding proteins"/>
    <property type="match status" value="1"/>
</dbReference>
<feature type="domain" description="Telomeric single stranded DNA binding POT1/Cdc13" evidence="2">
    <location>
        <begin position="1565"/>
        <end position="1734"/>
    </location>
</feature>
<feature type="region of interest" description="Disordered" evidence="1">
    <location>
        <begin position="1740"/>
        <end position="1762"/>
    </location>
</feature>
<evidence type="ECO:0000313" key="4">
    <source>
        <dbReference type="Proteomes" id="UP001305779"/>
    </source>
</evidence>
<dbReference type="Gene3D" id="2.40.50.140">
    <property type="entry name" value="Nucleic acid-binding proteins"/>
    <property type="match status" value="1"/>
</dbReference>
<comment type="caution">
    <text evidence="3">The sequence shown here is derived from an EMBL/GenBank/DDBJ whole genome shotgun (WGS) entry which is preliminary data.</text>
</comment>
<feature type="compositionally biased region" description="Acidic residues" evidence="1">
    <location>
        <begin position="522"/>
        <end position="563"/>
    </location>
</feature>
<proteinExistence type="predicted"/>